<dbReference type="OrthoDB" id="9811735at2"/>
<dbReference type="Gene3D" id="2.40.50.100">
    <property type="match status" value="1"/>
</dbReference>
<dbReference type="InterPro" id="IPR050709">
    <property type="entry name" value="Biotin_Carboxyl_Carrier/Decarb"/>
</dbReference>
<proteinExistence type="predicted"/>
<dbReference type="RefSeq" id="WP_145075337.1">
    <property type="nucleotide sequence ID" value="NZ_CP036298.1"/>
</dbReference>
<dbReference type="PANTHER" id="PTHR45266:SF3">
    <property type="entry name" value="OXALOACETATE DECARBOXYLASE ALPHA CHAIN"/>
    <property type="match status" value="1"/>
</dbReference>
<evidence type="ECO:0000313" key="12">
    <source>
        <dbReference type="Proteomes" id="UP000318017"/>
    </source>
</evidence>
<dbReference type="NCBIfam" id="TIGR00531">
    <property type="entry name" value="BCCP"/>
    <property type="match status" value="1"/>
</dbReference>
<dbReference type="Pfam" id="PF00364">
    <property type="entry name" value="Biotin_lipoyl"/>
    <property type="match status" value="1"/>
</dbReference>
<dbReference type="PROSITE" id="PS50968">
    <property type="entry name" value="BIOTINYL_LIPOYL"/>
    <property type="match status" value="1"/>
</dbReference>
<evidence type="ECO:0000256" key="5">
    <source>
        <dbReference type="ARBA" id="ARBA00022832"/>
    </source>
</evidence>
<evidence type="ECO:0000256" key="1">
    <source>
        <dbReference type="ARBA" id="ARBA00003761"/>
    </source>
</evidence>
<dbReference type="CDD" id="cd06850">
    <property type="entry name" value="biotinyl_domain"/>
    <property type="match status" value="1"/>
</dbReference>
<gene>
    <name evidence="11" type="primary">accB</name>
    <name evidence="11" type="ORF">Q31a_12540</name>
</gene>
<comment type="function">
    <text evidence="1 9">This protein is a component of the acetyl coenzyme A carboxylase complex; first, biotin carboxylase catalyzes the carboxylation of the carrier protein and then the transcarboxylase transfers the carboxyl group to form malonyl-CoA.</text>
</comment>
<feature type="domain" description="Lipoyl-binding" evidence="10">
    <location>
        <begin position="81"/>
        <end position="157"/>
    </location>
</feature>
<dbReference type="PROSITE" id="PS00188">
    <property type="entry name" value="BIOTIN"/>
    <property type="match status" value="1"/>
</dbReference>
<evidence type="ECO:0000256" key="4">
    <source>
        <dbReference type="ARBA" id="ARBA00022516"/>
    </source>
</evidence>
<dbReference type="AlphaFoldDB" id="A0A518G2Y3"/>
<keyword evidence="8 9" id="KW-0092">Biotin</keyword>
<dbReference type="InterPro" id="IPR011053">
    <property type="entry name" value="Single_hybrid_motif"/>
</dbReference>
<dbReference type="InterPro" id="IPR000089">
    <property type="entry name" value="Biotin_lipoyl"/>
</dbReference>
<protein>
    <recommendedName>
        <fullName evidence="3 9">Biotin carboxyl carrier protein of acetyl-CoA carboxylase</fullName>
    </recommendedName>
</protein>
<dbReference type="EMBL" id="CP036298">
    <property type="protein sequence ID" value="QDV22961.1"/>
    <property type="molecule type" value="Genomic_DNA"/>
</dbReference>
<dbReference type="PRINTS" id="PR01071">
    <property type="entry name" value="ACOABIOTINCC"/>
</dbReference>
<dbReference type="InterPro" id="IPR001882">
    <property type="entry name" value="Biotin_BS"/>
</dbReference>
<evidence type="ECO:0000256" key="7">
    <source>
        <dbReference type="ARBA" id="ARBA00023160"/>
    </source>
</evidence>
<keyword evidence="4 9" id="KW-0444">Lipid biosynthesis</keyword>
<name>A0A518G2Y3_9BACT</name>
<evidence type="ECO:0000256" key="6">
    <source>
        <dbReference type="ARBA" id="ARBA00023098"/>
    </source>
</evidence>
<dbReference type="KEGG" id="ahel:Q31a_12540"/>
<evidence type="ECO:0000256" key="9">
    <source>
        <dbReference type="RuleBase" id="RU364072"/>
    </source>
</evidence>
<dbReference type="GO" id="GO:0006633">
    <property type="term" value="P:fatty acid biosynthetic process"/>
    <property type="evidence" value="ECO:0007669"/>
    <property type="project" value="UniProtKB-UniPathway"/>
</dbReference>
<evidence type="ECO:0000259" key="10">
    <source>
        <dbReference type="PROSITE" id="PS50968"/>
    </source>
</evidence>
<sequence>MAKEAGKNSSDGDVFDLARIRELIDLMEERGLSEVDLRQGEQQVRLARGVAQPVALPAASLPPVAAAPATPPSAAADAEHIKIIASPMVGTFYTKANPKSPDFVTVGSSVSADTVVCIVEAMKVFNEIPAEISGKIVEILASNEEAVDFGRPLFKVDTRG</sequence>
<evidence type="ECO:0000256" key="2">
    <source>
        <dbReference type="ARBA" id="ARBA00005194"/>
    </source>
</evidence>
<accession>A0A518G2Y3</accession>
<keyword evidence="7 9" id="KW-0275">Fatty acid biosynthesis</keyword>
<reference evidence="11 12" key="1">
    <citation type="submission" date="2019-02" db="EMBL/GenBank/DDBJ databases">
        <title>Deep-cultivation of Planctomycetes and their phenomic and genomic characterization uncovers novel biology.</title>
        <authorList>
            <person name="Wiegand S."/>
            <person name="Jogler M."/>
            <person name="Boedeker C."/>
            <person name="Pinto D."/>
            <person name="Vollmers J."/>
            <person name="Rivas-Marin E."/>
            <person name="Kohn T."/>
            <person name="Peeters S.H."/>
            <person name="Heuer A."/>
            <person name="Rast P."/>
            <person name="Oberbeckmann S."/>
            <person name="Bunk B."/>
            <person name="Jeske O."/>
            <person name="Meyerdierks A."/>
            <person name="Storesund J.E."/>
            <person name="Kallscheuer N."/>
            <person name="Luecker S."/>
            <person name="Lage O.M."/>
            <person name="Pohl T."/>
            <person name="Merkel B.J."/>
            <person name="Hornburger P."/>
            <person name="Mueller R.-W."/>
            <person name="Bruemmer F."/>
            <person name="Labrenz M."/>
            <person name="Spormann A.M."/>
            <person name="Op den Camp H."/>
            <person name="Overmann J."/>
            <person name="Amann R."/>
            <person name="Jetten M.S.M."/>
            <person name="Mascher T."/>
            <person name="Medema M.H."/>
            <person name="Devos D.P."/>
            <person name="Kaster A.-K."/>
            <person name="Ovreas L."/>
            <person name="Rohde M."/>
            <person name="Galperin M.Y."/>
            <person name="Jogler C."/>
        </authorList>
    </citation>
    <scope>NUCLEOTIDE SEQUENCE [LARGE SCALE GENOMIC DNA]</scope>
    <source>
        <strain evidence="11 12">Q31a</strain>
    </source>
</reference>
<dbReference type="Proteomes" id="UP000318017">
    <property type="component" value="Chromosome"/>
</dbReference>
<evidence type="ECO:0000313" key="11">
    <source>
        <dbReference type="EMBL" id="QDV22961.1"/>
    </source>
</evidence>
<comment type="pathway">
    <text evidence="2 9">Lipid metabolism; fatty acid biosynthesis.</text>
</comment>
<evidence type="ECO:0000256" key="3">
    <source>
        <dbReference type="ARBA" id="ARBA00017562"/>
    </source>
</evidence>
<dbReference type="PANTHER" id="PTHR45266">
    <property type="entry name" value="OXALOACETATE DECARBOXYLASE ALPHA CHAIN"/>
    <property type="match status" value="1"/>
</dbReference>
<keyword evidence="12" id="KW-1185">Reference proteome</keyword>
<keyword evidence="5 9" id="KW-0276">Fatty acid metabolism</keyword>
<keyword evidence="6 9" id="KW-0443">Lipid metabolism</keyword>
<dbReference type="InterPro" id="IPR001249">
    <property type="entry name" value="AcCoA_biotinCC"/>
</dbReference>
<dbReference type="GO" id="GO:0009317">
    <property type="term" value="C:acetyl-CoA carboxylase complex"/>
    <property type="evidence" value="ECO:0007669"/>
    <property type="project" value="InterPro"/>
</dbReference>
<dbReference type="GO" id="GO:0003989">
    <property type="term" value="F:acetyl-CoA carboxylase activity"/>
    <property type="evidence" value="ECO:0007669"/>
    <property type="project" value="InterPro"/>
</dbReference>
<dbReference type="SUPFAM" id="SSF51230">
    <property type="entry name" value="Single hybrid motif"/>
    <property type="match status" value="1"/>
</dbReference>
<evidence type="ECO:0000256" key="8">
    <source>
        <dbReference type="ARBA" id="ARBA00023267"/>
    </source>
</evidence>
<organism evidence="11 12">
    <name type="scientific">Aureliella helgolandensis</name>
    <dbReference type="NCBI Taxonomy" id="2527968"/>
    <lineage>
        <taxon>Bacteria</taxon>
        <taxon>Pseudomonadati</taxon>
        <taxon>Planctomycetota</taxon>
        <taxon>Planctomycetia</taxon>
        <taxon>Pirellulales</taxon>
        <taxon>Pirellulaceae</taxon>
        <taxon>Aureliella</taxon>
    </lineage>
</organism>
<dbReference type="UniPathway" id="UPA00094"/>